<reference evidence="4" key="2">
    <citation type="submission" date="2025-08" db="UniProtKB">
        <authorList>
            <consortium name="Ensembl"/>
        </authorList>
    </citation>
    <scope>IDENTIFICATION</scope>
</reference>
<dbReference type="InterPro" id="IPR001079">
    <property type="entry name" value="Galectin_CRD"/>
</dbReference>
<evidence type="ECO:0000256" key="2">
    <source>
        <dbReference type="RuleBase" id="RU102079"/>
    </source>
</evidence>
<evidence type="ECO:0000313" key="4">
    <source>
        <dbReference type="Ensembl" id="ENSTGUP00000035747.1"/>
    </source>
</evidence>
<proteinExistence type="predicted"/>
<dbReference type="GeneTree" id="ENSGT00940000155025"/>
<feature type="domain" description="Galectin" evidence="3">
    <location>
        <begin position="69"/>
        <end position="202"/>
    </location>
</feature>
<dbReference type="GO" id="GO:0030246">
    <property type="term" value="F:carbohydrate binding"/>
    <property type="evidence" value="ECO:0007669"/>
    <property type="project" value="UniProtKB-UniRule"/>
</dbReference>
<dbReference type="PANTHER" id="PTHR11346">
    <property type="entry name" value="GALECTIN"/>
    <property type="match status" value="1"/>
</dbReference>
<evidence type="ECO:0000313" key="5">
    <source>
        <dbReference type="Proteomes" id="UP000007754"/>
    </source>
</evidence>
<reference evidence="4" key="3">
    <citation type="submission" date="2025-09" db="UniProtKB">
        <authorList>
            <consortium name="Ensembl"/>
        </authorList>
    </citation>
    <scope>IDENTIFICATION</scope>
</reference>
<accession>A0A674HM98</accession>
<dbReference type="SMART" id="SM00276">
    <property type="entry name" value="GLECT"/>
    <property type="match status" value="1"/>
</dbReference>
<keyword evidence="1 2" id="KW-0430">Lectin</keyword>
<dbReference type="InterPro" id="IPR013320">
    <property type="entry name" value="ConA-like_dom_sf"/>
</dbReference>
<dbReference type="Gene3D" id="2.60.120.200">
    <property type="match status" value="1"/>
</dbReference>
<dbReference type="InParanoid" id="A0A674HM98"/>
<reference evidence="4 5" key="1">
    <citation type="journal article" date="2010" name="Nature">
        <title>The genome of a songbird.</title>
        <authorList>
            <person name="Warren W.C."/>
            <person name="Clayton D.F."/>
            <person name="Ellegren H."/>
            <person name="Arnold A.P."/>
            <person name="Hillier L.W."/>
            <person name="Kunstner A."/>
            <person name="Searle S."/>
            <person name="White S."/>
            <person name="Vilella A.J."/>
            <person name="Fairley S."/>
            <person name="Heger A."/>
            <person name="Kong L."/>
            <person name="Ponting C.P."/>
            <person name="Jarvis E.D."/>
            <person name="Mello C.V."/>
            <person name="Minx P."/>
            <person name="Lovell P."/>
            <person name="Velho T.A."/>
            <person name="Ferris M."/>
            <person name="Balakrishnan C.N."/>
            <person name="Sinha S."/>
            <person name="Blatti C."/>
            <person name="London S.E."/>
            <person name="Li Y."/>
            <person name="Lin Y.C."/>
            <person name="George J."/>
            <person name="Sweedler J."/>
            <person name="Southey B."/>
            <person name="Gunaratne P."/>
            <person name="Watson M."/>
            <person name="Nam K."/>
            <person name="Backstrom N."/>
            <person name="Smeds L."/>
            <person name="Nabholz B."/>
            <person name="Itoh Y."/>
            <person name="Whitney O."/>
            <person name="Pfenning A.R."/>
            <person name="Howard J."/>
            <person name="Volker M."/>
            <person name="Skinner B.M."/>
            <person name="Griffin D.K."/>
            <person name="Ye L."/>
            <person name="McLaren W.M."/>
            <person name="Flicek P."/>
            <person name="Quesada V."/>
            <person name="Velasco G."/>
            <person name="Lopez-Otin C."/>
            <person name="Puente X.S."/>
            <person name="Olender T."/>
            <person name="Lancet D."/>
            <person name="Smit A.F."/>
            <person name="Hubley R."/>
            <person name="Konkel M.K."/>
            <person name="Walker J.A."/>
            <person name="Batzer M.A."/>
            <person name="Gu W."/>
            <person name="Pollock D.D."/>
            <person name="Chen L."/>
            <person name="Cheng Z."/>
            <person name="Eichler E.E."/>
            <person name="Stapley J."/>
            <person name="Slate J."/>
            <person name="Ekblom R."/>
            <person name="Birkhead T."/>
            <person name="Burke T."/>
            <person name="Burt D."/>
            <person name="Scharff C."/>
            <person name="Adam I."/>
            <person name="Richard H."/>
            <person name="Sultan M."/>
            <person name="Soldatov A."/>
            <person name="Lehrach H."/>
            <person name="Edwards S.V."/>
            <person name="Yang S.P."/>
            <person name="Li X."/>
            <person name="Graves T."/>
            <person name="Fulton L."/>
            <person name="Nelson J."/>
            <person name="Chinwalla A."/>
            <person name="Hou S."/>
            <person name="Mardis E.R."/>
            <person name="Wilson R.K."/>
        </authorList>
    </citation>
    <scope>NUCLEOTIDE SEQUENCE [LARGE SCALE GENOMIC DNA]</scope>
</reference>
<dbReference type="InterPro" id="IPR044156">
    <property type="entry name" value="Galectin-like"/>
</dbReference>
<evidence type="ECO:0000256" key="1">
    <source>
        <dbReference type="ARBA" id="ARBA00022734"/>
    </source>
</evidence>
<organism evidence="4 5">
    <name type="scientific">Taeniopygia guttata</name>
    <name type="common">Zebra finch</name>
    <name type="synonym">Poephila guttata</name>
    <dbReference type="NCBI Taxonomy" id="59729"/>
    <lineage>
        <taxon>Eukaryota</taxon>
        <taxon>Metazoa</taxon>
        <taxon>Chordata</taxon>
        <taxon>Craniata</taxon>
        <taxon>Vertebrata</taxon>
        <taxon>Euteleostomi</taxon>
        <taxon>Archelosauria</taxon>
        <taxon>Archosauria</taxon>
        <taxon>Dinosauria</taxon>
        <taxon>Saurischia</taxon>
        <taxon>Theropoda</taxon>
        <taxon>Coelurosauria</taxon>
        <taxon>Aves</taxon>
        <taxon>Neognathae</taxon>
        <taxon>Neoaves</taxon>
        <taxon>Telluraves</taxon>
        <taxon>Australaves</taxon>
        <taxon>Passeriformes</taxon>
        <taxon>Passeroidea</taxon>
        <taxon>Estrildidae</taxon>
        <taxon>Estrildinae</taxon>
        <taxon>Taeniopygia</taxon>
    </lineage>
</organism>
<name>A0A674HM98_TAEGU</name>
<dbReference type="SMART" id="SM00908">
    <property type="entry name" value="Gal-bind_lectin"/>
    <property type="match status" value="1"/>
</dbReference>
<dbReference type="Ensembl" id="ENSTGUT00000040573.1">
    <property type="protein sequence ID" value="ENSTGUP00000035747.1"/>
    <property type="gene ID" value="ENSTGUG00000010581.2"/>
</dbReference>
<dbReference type="AlphaFoldDB" id="A0A674HM98"/>
<keyword evidence="5" id="KW-1185">Reference proteome</keyword>
<protein>
    <recommendedName>
        <fullName evidence="2">Galectin</fullName>
    </recommendedName>
</protein>
<evidence type="ECO:0000259" key="3">
    <source>
        <dbReference type="PROSITE" id="PS51304"/>
    </source>
</evidence>
<sequence>MVGLSSSLCLEQTLMPGPRHRLPWCLECNMGQGLHKNHSGYKVNWMRPTIKKPKAQKNQWEAARSMEGNIEILNLNMKPGNTLKVKGKIFADTVGFSINLGYSSRDLALHFNPRFNESVIVCNSKCSDCWQAEHRDRHLPFFRGCTVKVRVPAWGMCGVWGVMGCEGKPLVSRFPYRSFPGPTQYILLPHNGACSGFFILIAISTPL</sequence>
<dbReference type="Pfam" id="PF00337">
    <property type="entry name" value="Gal-bind_lectin"/>
    <property type="match status" value="1"/>
</dbReference>
<dbReference type="PROSITE" id="PS51304">
    <property type="entry name" value="GALECTIN"/>
    <property type="match status" value="1"/>
</dbReference>
<dbReference type="PANTHER" id="PTHR11346:SF104">
    <property type="entry name" value="GALECTIN-2"/>
    <property type="match status" value="1"/>
</dbReference>
<dbReference type="Proteomes" id="UP000007754">
    <property type="component" value="Chromosome 1A"/>
</dbReference>
<dbReference type="SUPFAM" id="SSF49899">
    <property type="entry name" value="Concanavalin A-like lectins/glucanases"/>
    <property type="match status" value="1"/>
</dbReference>
<dbReference type="CDD" id="cd00070">
    <property type="entry name" value="GLECT"/>
    <property type="match status" value="1"/>
</dbReference>